<comment type="similarity">
    <text evidence="1 8">Belongs to the precorrin methyltransferase family.</text>
</comment>
<dbReference type="Pfam" id="PF00590">
    <property type="entry name" value="TP_methylase"/>
    <property type="match status" value="1"/>
</dbReference>
<keyword evidence="3 8" id="KW-0489">Methyltransferase</keyword>
<comment type="pathway">
    <text evidence="7">Porphyrin-containing compound metabolism; siroheme biosynthesis; precorrin-2 from uroporphyrinogen III: step 1/1.</text>
</comment>
<dbReference type="EMBL" id="FQZI01000005">
    <property type="protein sequence ID" value="SHJ07856.1"/>
    <property type="molecule type" value="Genomic_DNA"/>
</dbReference>
<dbReference type="Proteomes" id="UP000184488">
    <property type="component" value="Unassembled WGS sequence"/>
</dbReference>
<dbReference type="RefSeq" id="WP_073311876.1">
    <property type="nucleotide sequence ID" value="NZ_FQZI01000005.1"/>
</dbReference>
<evidence type="ECO:0000256" key="3">
    <source>
        <dbReference type="ARBA" id="ARBA00022603"/>
    </source>
</evidence>
<dbReference type="FunFam" id="3.40.1010.10:FF:000001">
    <property type="entry name" value="Siroheme synthase"/>
    <property type="match status" value="1"/>
</dbReference>
<dbReference type="GO" id="GO:0032259">
    <property type="term" value="P:methylation"/>
    <property type="evidence" value="ECO:0007669"/>
    <property type="project" value="UniProtKB-KW"/>
</dbReference>
<gene>
    <name evidence="10" type="ORF">SAMN05444363_2543</name>
</gene>
<evidence type="ECO:0000256" key="2">
    <source>
        <dbReference type="ARBA" id="ARBA00012162"/>
    </source>
</evidence>
<evidence type="ECO:0000256" key="4">
    <source>
        <dbReference type="ARBA" id="ARBA00022679"/>
    </source>
</evidence>
<evidence type="ECO:0000256" key="1">
    <source>
        <dbReference type="ARBA" id="ARBA00005879"/>
    </source>
</evidence>
<keyword evidence="6" id="KW-0627">Porphyrin biosynthesis</keyword>
<evidence type="ECO:0000313" key="11">
    <source>
        <dbReference type="Proteomes" id="UP000184488"/>
    </source>
</evidence>
<dbReference type="PROSITE" id="PS00840">
    <property type="entry name" value="SUMT_2"/>
    <property type="match status" value="1"/>
</dbReference>
<dbReference type="InterPro" id="IPR014777">
    <property type="entry name" value="4pyrrole_Mease_sub1"/>
</dbReference>
<dbReference type="InterPro" id="IPR014776">
    <property type="entry name" value="4pyrrole_Mease_sub2"/>
</dbReference>
<dbReference type="OrthoDB" id="9815856at2"/>
<evidence type="ECO:0000256" key="5">
    <source>
        <dbReference type="ARBA" id="ARBA00022691"/>
    </source>
</evidence>
<dbReference type="InterPro" id="IPR003043">
    <property type="entry name" value="Uropor_MeTrfase_CS"/>
</dbReference>
<dbReference type="InterPro" id="IPR006366">
    <property type="entry name" value="CobA/CysG_C"/>
</dbReference>
<dbReference type="SUPFAM" id="SSF53790">
    <property type="entry name" value="Tetrapyrrole methylase"/>
    <property type="match status" value="1"/>
</dbReference>
<proteinExistence type="inferred from homology"/>
<name>A0A1M6GD80_9FLAO</name>
<protein>
    <recommendedName>
        <fullName evidence="2">uroporphyrinogen-III C-methyltransferase</fullName>
        <ecNumber evidence="2">2.1.1.107</ecNumber>
    </recommendedName>
</protein>
<reference evidence="11" key="1">
    <citation type="submission" date="2016-11" db="EMBL/GenBank/DDBJ databases">
        <authorList>
            <person name="Varghese N."/>
            <person name="Submissions S."/>
        </authorList>
    </citation>
    <scope>NUCLEOTIDE SEQUENCE [LARGE SCALE GENOMIC DNA]</scope>
    <source>
        <strain evidence="11">DSM 18829</strain>
    </source>
</reference>
<dbReference type="GO" id="GO:0004851">
    <property type="term" value="F:uroporphyrin-III C-methyltransferase activity"/>
    <property type="evidence" value="ECO:0007669"/>
    <property type="project" value="UniProtKB-EC"/>
</dbReference>
<dbReference type="EC" id="2.1.1.107" evidence="2"/>
<keyword evidence="11" id="KW-1185">Reference proteome</keyword>
<keyword evidence="4 8" id="KW-0808">Transferase</keyword>
<evidence type="ECO:0000256" key="6">
    <source>
        <dbReference type="ARBA" id="ARBA00023244"/>
    </source>
</evidence>
<dbReference type="PANTHER" id="PTHR45790">
    <property type="entry name" value="SIROHEME SYNTHASE-RELATED"/>
    <property type="match status" value="1"/>
</dbReference>
<evidence type="ECO:0000256" key="7">
    <source>
        <dbReference type="ARBA" id="ARBA00025705"/>
    </source>
</evidence>
<evidence type="ECO:0000259" key="9">
    <source>
        <dbReference type="Pfam" id="PF00590"/>
    </source>
</evidence>
<organism evidence="10 11">
    <name type="scientific">Flavobacterium terrae</name>
    <dbReference type="NCBI Taxonomy" id="415425"/>
    <lineage>
        <taxon>Bacteria</taxon>
        <taxon>Pseudomonadati</taxon>
        <taxon>Bacteroidota</taxon>
        <taxon>Flavobacteriia</taxon>
        <taxon>Flavobacteriales</taxon>
        <taxon>Flavobacteriaceae</taxon>
        <taxon>Flavobacterium</taxon>
    </lineage>
</organism>
<dbReference type="CDD" id="cd11642">
    <property type="entry name" value="SUMT"/>
    <property type="match status" value="1"/>
</dbReference>
<dbReference type="STRING" id="415425.SAMN05444363_2543"/>
<dbReference type="Gene3D" id="3.30.950.10">
    <property type="entry name" value="Methyltransferase, Cobalt-precorrin-4 Transmethylase, Domain 2"/>
    <property type="match status" value="1"/>
</dbReference>
<evidence type="ECO:0000313" key="10">
    <source>
        <dbReference type="EMBL" id="SHJ07856.1"/>
    </source>
</evidence>
<dbReference type="InterPro" id="IPR050161">
    <property type="entry name" value="Siro_Cobalamin_biosynth"/>
</dbReference>
<dbReference type="InterPro" id="IPR000878">
    <property type="entry name" value="4pyrrol_Mease"/>
</dbReference>
<sequence>MERSIKHTGKVILAGAGPGDPELISLKALKYLQKADVVLTDRLVSPELIDEYARKEAEIVYVGKQCSKGVWTPQQDINELIVLFAQQGKLVLRLKGGDSTLFSNILDELQVLAKNNIPYEIIPGISAAFGAAAYTGMPLTARGYSRGLRFLTLYDLENVENKQWAEWASTNDTLVFYMSGQKLDVLAQKLIAQNIDSKKGVAVIQQATTPSQKTKVFSFNEILNGPIPEFEYVPTLIIVGNVVSLHQEFAWFKEKSVTESYFDNHKTIYQNAI</sequence>
<dbReference type="GO" id="GO:0019354">
    <property type="term" value="P:siroheme biosynthetic process"/>
    <property type="evidence" value="ECO:0007669"/>
    <property type="project" value="InterPro"/>
</dbReference>
<dbReference type="AlphaFoldDB" id="A0A1M6GD80"/>
<evidence type="ECO:0000256" key="8">
    <source>
        <dbReference type="RuleBase" id="RU003960"/>
    </source>
</evidence>
<dbReference type="Gene3D" id="3.40.1010.10">
    <property type="entry name" value="Cobalt-precorrin-4 Transmethylase, Domain 1"/>
    <property type="match status" value="1"/>
</dbReference>
<keyword evidence="5" id="KW-0949">S-adenosyl-L-methionine</keyword>
<dbReference type="InterPro" id="IPR035996">
    <property type="entry name" value="4pyrrol_Methylase_sf"/>
</dbReference>
<feature type="domain" description="Tetrapyrrole methylase" evidence="9">
    <location>
        <begin position="10"/>
        <end position="219"/>
    </location>
</feature>
<dbReference type="NCBIfam" id="TIGR01469">
    <property type="entry name" value="cobA_cysG_Cterm"/>
    <property type="match status" value="1"/>
</dbReference>
<dbReference type="NCBIfam" id="NF004790">
    <property type="entry name" value="PRK06136.1"/>
    <property type="match status" value="1"/>
</dbReference>
<dbReference type="PANTHER" id="PTHR45790:SF3">
    <property type="entry name" value="S-ADENOSYL-L-METHIONINE-DEPENDENT UROPORPHYRINOGEN III METHYLTRANSFERASE, CHLOROPLASTIC"/>
    <property type="match status" value="1"/>
</dbReference>
<accession>A0A1M6GD80</accession>